<dbReference type="SUPFAM" id="SSF47473">
    <property type="entry name" value="EF-hand"/>
    <property type="match status" value="1"/>
</dbReference>
<reference evidence="6" key="1">
    <citation type="submission" date="2023-08" db="EMBL/GenBank/DDBJ databases">
        <title>Reference Genome Resource for the Citrus Pathogen Phytophthora citrophthora.</title>
        <authorList>
            <person name="Moller H."/>
            <person name="Coetzee B."/>
            <person name="Rose L.J."/>
            <person name="Van Niekerk J.M."/>
        </authorList>
    </citation>
    <scope>NUCLEOTIDE SEQUENCE</scope>
    <source>
        <strain evidence="6">STE-U-9442</strain>
    </source>
</reference>
<feature type="compositionally biased region" description="Acidic residues" evidence="4">
    <location>
        <begin position="298"/>
        <end position="308"/>
    </location>
</feature>
<dbReference type="InterPro" id="IPR011992">
    <property type="entry name" value="EF-hand-dom_pair"/>
</dbReference>
<evidence type="ECO:0000256" key="2">
    <source>
        <dbReference type="ARBA" id="ARBA00022737"/>
    </source>
</evidence>
<dbReference type="AlphaFoldDB" id="A0AAD9G3Y7"/>
<dbReference type="EMBL" id="JASMQC010000032">
    <property type="protein sequence ID" value="KAK1931709.1"/>
    <property type="molecule type" value="Genomic_DNA"/>
</dbReference>
<keyword evidence="7" id="KW-1185">Reference proteome</keyword>
<evidence type="ECO:0000313" key="6">
    <source>
        <dbReference type="EMBL" id="KAK1931709.1"/>
    </source>
</evidence>
<dbReference type="Pfam" id="PF13833">
    <property type="entry name" value="EF-hand_8"/>
    <property type="match status" value="2"/>
</dbReference>
<feature type="region of interest" description="Disordered" evidence="4">
    <location>
        <begin position="288"/>
        <end position="374"/>
    </location>
</feature>
<feature type="compositionally biased region" description="Basic residues" evidence="4">
    <location>
        <begin position="363"/>
        <end position="374"/>
    </location>
</feature>
<dbReference type="PROSITE" id="PS50222">
    <property type="entry name" value="EF_HAND_2"/>
    <property type="match status" value="2"/>
</dbReference>
<evidence type="ECO:0000256" key="3">
    <source>
        <dbReference type="ARBA" id="ARBA00022837"/>
    </source>
</evidence>
<feature type="region of interest" description="Disordered" evidence="4">
    <location>
        <begin position="1"/>
        <end position="27"/>
    </location>
</feature>
<organism evidence="6 7">
    <name type="scientific">Phytophthora citrophthora</name>
    <dbReference type="NCBI Taxonomy" id="4793"/>
    <lineage>
        <taxon>Eukaryota</taxon>
        <taxon>Sar</taxon>
        <taxon>Stramenopiles</taxon>
        <taxon>Oomycota</taxon>
        <taxon>Peronosporomycetes</taxon>
        <taxon>Peronosporales</taxon>
        <taxon>Peronosporaceae</taxon>
        <taxon>Phytophthora</taxon>
    </lineage>
</organism>
<evidence type="ECO:0000313" key="7">
    <source>
        <dbReference type="Proteomes" id="UP001259832"/>
    </source>
</evidence>
<dbReference type="CDD" id="cd00051">
    <property type="entry name" value="EFh"/>
    <property type="match status" value="1"/>
</dbReference>
<proteinExistence type="predicted"/>
<feature type="domain" description="EF-hand" evidence="5">
    <location>
        <begin position="249"/>
        <end position="284"/>
    </location>
</feature>
<dbReference type="InterPro" id="IPR018247">
    <property type="entry name" value="EF_Hand_1_Ca_BS"/>
</dbReference>
<feature type="compositionally biased region" description="Polar residues" evidence="4">
    <location>
        <begin position="326"/>
        <end position="341"/>
    </location>
</feature>
<dbReference type="InterPro" id="IPR051581">
    <property type="entry name" value="Ca-bind"/>
</dbReference>
<dbReference type="Gene3D" id="1.10.238.10">
    <property type="entry name" value="EF-hand"/>
    <property type="match status" value="2"/>
</dbReference>
<sequence>MKGSMLKRTPGSGNRSTKKKKESTKLCLSPPKISFRDPIGHELPSSLQKFRWSADKVERKLQEKIQEKTLIAGNFVYQQAYRLLEGNRGEGIDFPSFREQLRVKFGIILDDNELQLLFDKYDEDGNGTIDLQEFIRRVLPPDYNYGRQWFEVSQLESEERAARLKHEARQEFLACQGLPTTENVNNTGTASNWTIEKLMKHIQAKVVQKTPSGEDQYRRAFKMLRTGRDQGIRMNGLQFNLKTKFGIYASDEQMRQLFSMCDQDCNGEIDLKEFLQFVDPPAYPSNSKVPRGIWTWSDSEDEDEDSELADMPATGRGPRLPTGPPSVQNTPRRGSSLSSVSTDEERPATAPTAPAPTATAPARVRKERPRTANPRKTHMLQQRREMVEQQRMKSAHARQQAYSVSMSDIHSVNLDALSLASGDEGNYARPLPRAMSARTARPRSTASVYSEAGTASVAGRGDRGYPPRPRSAGSVRSYASSSSAGSVGSVGSSVKGAAYMKRPPTPQMKRPATPQTLRQKCLESRGVSAAMASEAHAKTRNKRVPLNASEMHAEQQLLYSNHVPRDGGRRHSYSEIPSGSGAGNIGTCNCNCACASREVAQPRIVRVHAKQYNGRPYTAEGRVNYRSKVLSSGCL</sequence>
<feature type="region of interest" description="Disordered" evidence="4">
    <location>
        <begin position="434"/>
        <end position="516"/>
    </location>
</feature>
<dbReference type="SMART" id="SM00054">
    <property type="entry name" value="EFh"/>
    <property type="match status" value="2"/>
</dbReference>
<feature type="domain" description="EF-hand" evidence="5">
    <location>
        <begin position="109"/>
        <end position="144"/>
    </location>
</feature>
<gene>
    <name evidence="6" type="ORF">P3T76_012641</name>
</gene>
<keyword evidence="2" id="KW-0677">Repeat</keyword>
<dbReference type="PANTHER" id="PTHR34524:SF6">
    <property type="entry name" value="CALCYPHOSINE LIKE"/>
    <property type="match status" value="1"/>
</dbReference>
<dbReference type="GO" id="GO:0005509">
    <property type="term" value="F:calcium ion binding"/>
    <property type="evidence" value="ECO:0007669"/>
    <property type="project" value="InterPro"/>
</dbReference>
<feature type="compositionally biased region" description="Low complexity" evidence="4">
    <location>
        <begin position="470"/>
        <end position="498"/>
    </location>
</feature>
<evidence type="ECO:0000256" key="1">
    <source>
        <dbReference type="ARBA" id="ARBA00022723"/>
    </source>
</evidence>
<keyword evidence="3" id="KW-0106">Calcium</keyword>
<name>A0AAD9G3Y7_9STRA</name>
<protein>
    <submittedName>
        <fullName evidence="6">Troponin C</fullName>
    </submittedName>
</protein>
<evidence type="ECO:0000256" key="4">
    <source>
        <dbReference type="SAM" id="MobiDB-lite"/>
    </source>
</evidence>
<accession>A0AAD9G3Y7</accession>
<dbReference type="PANTHER" id="PTHR34524">
    <property type="entry name" value="CALCYPHOSIN"/>
    <property type="match status" value="1"/>
</dbReference>
<dbReference type="InterPro" id="IPR002048">
    <property type="entry name" value="EF_hand_dom"/>
</dbReference>
<comment type="caution">
    <text evidence="6">The sequence shown here is derived from an EMBL/GenBank/DDBJ whole genome shotgun (WGS) entry which is preliminary data.</text>
</comment>
<feature type="compositionally biased region" description="Low complexity" evidence="4">
    <location>
        <begin position="348"/>
        <end position="362"/>
    </location>
</feature>
<dbReference type="Proteomes" id="UP001259832">
    <property type="component" value="Unassembled WGS sequence"/>
</dbReference>
<evidence type="ECO:0000259" key="5">
    <source>
        <dbReference type="PROSITE" id="PS50222"/>
    </source>
</evidence>
<dbReference type="PROSITE" id="PS00018">
    <property type="entry name" value="EF_HAND_1"/>
    <property type="match status" value="2"/>
</dbReference>
<keyword evidence="1" id="KW-0479">Metal-binding</keyword>